<evidence type="ECO:0000256" key="6">
    <source>
        <dbReference type="ARBA" id="ARBA00023136"/>
    </source>
</evidence>
<dbReference type="EMBL" id="JAANIT010001085">
    <property type="protein sequence ID" value="KAG1542340.1"/>
    <property type="molecule type" value="Genomic_DNA"/>
</dbReference>
<dbReference type="SUPFAM" id="SSF144091">
    <property type="entry name" value="Rhomboid-like"/>
    <property type="match status" value="1"/>
</dbReference>
<dbReference type="GO" id="GO:0004252">
    <property type="term" value="F:serine-type endopeptidase activity"/>
    <property type="evidence" value="ECO:0007669"/>
    <property type="project" value="InterPro"/>
</dbReference>
<name>A0A9P6Y8Y6_RHIOR</name>
<comment type="subcellular location">
    <subcellularLocation>
        <location evidence="1">Membrane</location>
        <topology evidence="1">Multi-pass membrane protein</topology>
    </subcellularLocation>
</comment>
<sequence length="420" mass="47481">MLRLTHSIKSKISPKCYQFISNTRISSYSRHNFRFTGQPHNSPNLQNTSIPPLQSNPVTSNSGAWAKHAVGFPHVGYAGPVVFGLTTTAVSFVTAAVIFDRNQQTLWERFRKHTRQWSIFGVSEESVLFDLWKEKKDMILEKRELLLERLKNYLDRINLPLDLKRAFWMLGAKLATMSESEKTLSTLIALNSIVFLAWQIPRLTPLMSQWFMHLPGTKRNVTLLTSCFSHQEFFHFTLNMVGLWSFGRVIHDHFGREQFVAMYLSAGIGANVVSHTCSLALRNSRPLMPSLGASGAIYSLVASTAILHPNSSISLIFLPMIPIKLGYALPALMGFDLAGILLRWKMFDHFAHLAGAGLGIGYMHYGEQHIWGPLVRKVHEIRENSRNGGGKGQGGVYMLTEPKQKHESAQPQTTKWTKWF</sequence>
<feature type="transmembrane region" description="Helical" evidence="7">
    <location>
        <begin position="296"/>
        <end position="318"/>
    </location>
</feature>
<dbReference type="InterPro" id="IPR022764">
    <property type="entry name" value="Peptidase_S54_rhomboid_dom"/>
</dbReference>
<keyword evidence="5 7" id="KW-1133">Transmembrane helix</keyword>
<reference evidence="9" key="1">
    <citation type="journal article" date="2020" name="Microb. Genom.">
        <title>Genetic diversity of clinical and environmental Mucorales isolates obtained from an investigation of mucormycosis cases among solid organ transplant recipients.</title>
        <authorList>
            <person name="Nguyen M.H."/>
            <person name="Kaul D."/>
            <person name="Muto C."/>
            <person name="Cheng S.J."/>
            <person name="Richter R.A."/>
            <person name="Bruno V.M."/>
            <person name="Liu G."/>
            <person name="Beyhan S."/>
            <person name="Sundermann A.J."/>
            <person name="Mounaud S."/>
            <person name="Pasculle A.W."/>
            <person name="Nierman W.C."/>
            <person name="Driscoll E."/>
            <person name="Cumbie R."/>
            <person name="Clancy C.J."/>
            <person name="Dupont C.L."/>
        </authorList>
    </citation>
    <scope>NUCLEOTIDE SEQUENCE</scope>
    <source>
        <strain evidence="9">GL16</strain>
    </source>
</reference>
<dbReference type="Gene3D" id="1.20.1540.10">
    <property type="entry name" value="Rhomboid-like"/>
    <property type="match status" value="1"/>
</dbReference>
<evidence type="ECO:0000256" key="4">
    <source>
        <dbReference type="ARBA" id="ARBA00022801"/>
    </source>
</evidence>
<feature type="transmembrane region" description="Helical" evidence="7">
    <location>
        <begin position="259"/>
        <end position="281"/>
    </location>
</feature>
<organism evidence="9 10">
    <name type="scientific">Rhizopus oryzae</name>
    <name type="common">Mucormycosis agent</name>
    <name type="synonym">Rhizopus arrhizus var. delemar</name>
    <dbReference type="NCBI Taxonomy" id="64495"/>
    <lineage>
        <taxon>Eukaryota</taxon>
        <taxon>Fungi</taxon>
        <taxon>Fungi incertae sedis</taxon>
        <taxon>Mucoromycota</taxon>
        <taxon>Mucoromycotina</taxon>
        <taxon>Mucoromycetes</taxon>
        <taxon>Mucorales</taxon>
        <taxon>Mucorineae</taxon>
        <taxon>Rhizopodaceae</taxon>
        <taxon>Rhizopus</taxon>
    </lineage>
</organism>
<evidence type="ECO:0000313" key="10">
    <source>
        <dbReference type="Proteomes" id="UP000717996"/>
    </source>
</evidence>
<dbReference type="PANTHER" id="PTHR43731">
    <property type="entry name" value="RHOMBOID PROTEASE"/>
    <property type="match status" value="1"/>
</dbReference>
<dbReference type="GO" id="GO:0006465">
    <property type="term" value="P:signal peptide processing"/>
    <property type="evidence" value="ECO:0007669"/>
    <property type="project" value="TreeGrafter"/>
</dbReference>
<evidence type="ECO:0000256" key="1">
    <source>
        <dbReference type="ARBA" id="ARBA00004141"/>
    </source>
</evidence>
<dbReference type="OrthoDB" id="10260614at2759"/>
<keyword evidence="4" id="KW-0378">Hydrolase</keyword>
<dbReference type="Pfam" id="PF01694">
    <property type="entry name" value="Rhomboid"/>
    <property type="match status" value="1"/>
</dbReference>
<evidence type="ECO:0000259" key="8">
    <source>
        <dbReference type="Pfam" id="PF01694"/>
    </source>
</evidence>
<evidence type="ECO:0000313" key="9">
    <source>
        <dbReference type="EMBL" id="KAG1542340.1"/>
    </source>
</evidence>
<evidence type="ECO:0000256" key="7">
    <source>
        <dbReference type="SAM" id="Phobius"/>
    </source>
</evidence>
<dbReference type="AlphaFoldDB" id="A0A9P6Y8Y6"/>
<protein>
    <recommendedName>
        <fullName evidence="8">Peptidase S54 rhomboid domain-containing protein</fullName>
    </recommendedName>
</protein>
<comment type="similarity">
    <text evidence="2">Belongs to the peptidase S54 family.</text>
</comment>
<dbReference type="InterPro" id="IPR035952">
    <property type="entry name" value="Rhomboid-like_sf"/>
</dbReference>
<feature type="transmembrane region" description="Helical" evidence="7">
    <location>
        <begin position="325"/>
        <end position="344"/>
    </location>
</feature>
<feature type="domain" description="Peptidase S54 rhomboid" evidence="8">
    <location>
        <begin position="221"/>
        <end position="362"/>
    </location>
</feature>
<dbReference type="Proteomes" id="UP000717996">
    <property type="component" value="Unassembled WGS sequence"/>
</dbReference>
<gene>
    <name evidence="9" type="ORF">G6F51_007332</name>
</gene>
<dbReference type="GO" id="GO:0016020">
    <property type="term" value="C:membrane"/>
    <property type="evidence" value="ECO:0007669"/>
    <property type="project" value="UniProtKB-SubCell"/>
</dbReference>
<dbReference type="InterPro" id="IPR050925">
    <property type="entry name" value="Rhomboid_protease_S54"/>
</dbReference>
<dbReference type="FunFam" id="1.20.1540.10:FF:000012">
    <property type="entry name" value="Rhomboid family protein"/>
    <property type="match status" value="1"/>
</dbReference>
<evidence type="ECO:0000256" key="3">
    <source>
        <dbReference type="ARBA" id="ARBA00022692"/>
    </source>
</evidence>
<accession>A0A9P6Y8Y6</accession>
<feature type="transmembrane region" description="Helical" evidence="7">
    <location>
        <begin position="77"/>
        <end position="99"/>
    </location>
</feature>
<evidence type="ECO:0000256" key="5">
    <source>
        <dbReference type="ARBA" id="ARBA00022989"/>
    </source>
</evidence>
<dbReference type="PANTHER" id="PTHR43731:SF14">
    <property type="entry name" value="PRESENILIN-ASSOCIATED RHOMBOID-LIKE PROTEIN, MITOCHONDRIAL"/>
    <property type="match status" value="1"/>
</dbReference>
<evidence type="ECO:0000256" key="2">
    <source>
        <dbReference type="ARBA" id="ARBA00009045"/>
    </source>
</evidence>
<proteinExistence type="inferred from homology"/>
<comment type="caution">
    <text evidence="9">The sequence shown here is derived from an EMBL/GenBank/DDBJ whole genome shotgun (WGS) entry which is preliminary data.</text>
</comment>
<keyword evidence="3 7" id="KW-0812">Transmembrane</keyword>
<keyword evidence="6 7" id="KW-0472">Membrane</keyword>